<dbReference type="InterPro" id="IPR033449">
    <property type="entry name" value="Rit1_N"/>
</dbReference>
<dbReference type="STRING" id="930991.A0A0D0DYM5"/>
<dbReference type="FunCoup" id="A0A0D0DYM5">
    <property type="interactions" value="21"/>
</dbReference>
<feature type="domain" description="Rit1 N-terminal" evidence="3">
    <location>
        <begin position="14"/>
        <end position="278"/>
    </location>
</feature>
<keyword evidence="5" id="KW-1185">Reference proteome</keyword>
<feature type="compositionally biased region" description="Low complexity" evidence="1">
    <location>
        <begin position="473"/>
        <end position="493"/>
    </location>
</feature>
<dbReference type="InParanoid" id="A0A0D0DYM5"/>
<dbReference type="HOGENOM" id="CLU_027654_1_1_1"/>
<evidence type="ECO:0008006" key="6">
    <source>
        <dbReference type="Google" id="ProtNLM"/>
    </source>
</evidence>
<feature type="region of interest" description="Disordered" evidence="1">
    <location>
        <begin position="472"/>
        <end position="493"/>
    </location>
</feature>
<proteinExistence type="predicted"/>
<dbReference type="InterPro" id="IPR007306">
    <property type="entry name" value="Rit1"/>
</dbReference>
<feature type="domain" description="Rit1 DUSP-like" evidence="2">
    <location>
        <begin position="357"/>
        <end position="462"/>
    </location>
</feature>
<reference evidence="4 5" key="1">
    <citation type="submission" date="2014-04" db="EMBL/GenBank/DDBJ databases">
        <authorList>
            <consortium name="DOE Joint Genome Institute"/>
            <person name="Kuo A."/>
            <person name="Kohler A."/>
            <person name="Jargeat P."/>
            <person name="Nagy L.G."/>
            <person name="Floudas D."/>
            <person name="Copeland A."/>
            <person name="Barry K.W."/>
            <person name="Cichocki N."/>
            <person name="Veneault-Fourrey C."/>
            <person name="LaButti K."/>
            <person name="Lindquist E.A."/>
            <person name="Lipzen A."/>
            <person name="Lundell T."/>
            <person name="Morin E."/>
            <person name="Murat C."/>
            <person name="Sun H."/>
            <person name="Tunlid A."/>
            <person name="Henrissat B."/>
            <person name="Grigoriev I.V."/>
            <person name="Hibbett D.S."/>
            <person name="Martin F."/>
            <person name="Nordberg H.P."/>
            <person name="Cantor M.N."/>
            <person name="Hua S.X."/>
        </authorList>
    </citation>
    <scope>NUCLEOTIDE SEQUENCE [LARGE SCALE GENOMIC DNA]</scope>
    <source>
        <strain evidence="4 5">Ve08.2h10</strain>
    </source>
</reference>
<dbReference type="InterPro" id="IPR029021">
    <property type="entry name" value="Prot-tyrosine_phosphatase-like"/>
</dbReference>
<dbReference type="InterPro" id="IPR033421">
    <property type="entry name" value="Rit1_DUSP-like"/>
</dbReference>
<dbReference type="AlphaFoldDB" id="A0A0D0DYM5"/>
<dbReference type="GO" id="GO:0005737">
    <property type="term" value="C:cytoplasm"/>
    <property type="evidence" value="ECO:0007669"/>
    <property type="project" value="TreeGrafter"/>
</dbReference>
<dbReference type="GO" id="GO:0043399">
    <property type="term" value="F:tRNA adenosine(64)-2'-O-ribosylphosphate transferase activity"/>
    <property type="evidence" value="ECO:0007669"/>
    <property type="project" value="InterPro"/>
</dbReference>
<name>A0A0D0DYM5_9AGAM</name>
<evidence type="ECO:0000313" key="5">
    <source>
        <dbReference type="Proteomes" id="UP000054538"/>
    </source>
</evidence>
<accession>A0A0D0DYM5</accession>
<dbReference type="Gene3D" id="3.90.190.10">
    <property type="entry name" value="Protein tyrosine phosphatase superfamily"/>
    <property type="match status" value="1"/>
</dbReference>
<organism evidence="4 5">
    <name type="scientific">Paxillus rubicundulus Ve08.2h10</name>
    <dbReference type="NCBI Taxonomy" id="930991"/>
    <lineage>
        <taxon>Eukaryota</taxon>
        <taxon>Fungi</taxon>
        <taxon>Dikarya</taxon>
        <taxon>Basidiomycota</taxon>
        <taxon>Agaricomycotina</taxon>
        <taxon>Agaricomycetes</taxon>
        <taxon>Agaricomycetidae</taxon>
        <taxon>Boletales</taxon>
        <taxon>Paxilineae</taxon>
        <taxon>Paxillaceae</taxon>
        <taxon>Paxillus</taxon>
    </lineage>
</organism>
<evidence type="ECO:0000313" key="4">
    <source>
        <dbReference type="EMBL" id="KIL00894.1"/>
    </source>
</evidence>
<reference evidence="5" key="2">
    <citation type="submission" date="2015-01" db="EMBL/GenBank/DDBJ databases">
        <title>Evolutionary Origins and Diversification of the Mycorrhizal Mutualists.</title>
        <authorList>
            <consortium name="DOE Joint Genome Institute"/>
            <consortium name="Mycorrhizal Genomics Consortium"/>
            <person name="Kohler A."/>
            <person name="Kuo A."/>
            <person name="Nagy L.G."/>
            <person name="Floudas D."/>
            <person name="Copeland A."/>
            <person name="Barry K.W."/>
            <person name="Cichocki N."/>
            <person name="Veneault-Fourrey C."/>
            <person name="LaButti K."/>
            <person name="Lindquist E.A."/>
            <person name="Lipzen A."/>
            <person name="Lundell T."/>
            <person name="Morin E."/>
            <person name="Murat C."/>
            <person name="Riley R."/>
            <person name="Ohm R."/>
            <person name="Sun H."/>
            <person name="Tunlid A."/>
            <person name="Henrissat B."/>
            <person name="Grigoriev I.V."/>
            <person name="Hibbett D.S."/>
            <person name="Martin F."/>
        </authorList>
    </citation>
    <scope>NUCLEOTIDE SEQUENCE [LARGE SCALE GENOMIC DNA]</scope>
    <source>
        <strain evidence="5">Ve08.2h10</strain>
    </source>
</reference>
<evidence type="ECO:0000259" key="2">
    <source>
        <dbReference type="Pfam" id="PF04179"/>
    </source>
</evidence>
<dbReference type="Pfam" id="PF04179">
    <property type="entry name" value="Init_tRNA_PT"/>
    <property type="match status" value="1"/>
</dbReference>
<sequence>MDARQATAEALAELRKESQDIFNRLHSIAEDALFVEQVHAHYPDLPLLPNMRCGAWYTDPNIVSTERAYFKSTDGHTNNWSFNLRRPNLHILPLVIKHTGLVLVDSTRAGKRIPDALSKTVPIWCSVINRAILKKSVGNHPHNWDTTLYTPPGAVSSQEHSQIERKLDAWASELAASFYELPKLDYPLRPIWITPATSAFPRLPGAHSAFYPIVCVSASKQPVDGVERRATGFAYIQGSGDDHELWSMGLTPTIFWNNHDGILRSGRSELPNLVRSLVSDSSDANMYSPNDHNQALKAAPIERVSGLLSICSVATLRSKPLLAAHTEIAFLCLTFKDPELSGKAEFLKEDSVILWIQTLPGKKGQHHFLNTVLPRSLPFIQSHLRKGCKVCIVCETGTDVSVGVCVAALAKHFRADGSFYPRGNEQGDLSKDILKTRLQWIISSYPQANPSRTTLKRVNDFLLSPAFALSGTSSSVGVQSPLSSGVSQLSPIA</sequence>
<dbReference type="Pfam" id="PF17184">
    <property type="entry name" value="Rit1_C"/>
    <property type="match status" value="1"/>
</dbReference>
<dbReference type="OrthoDB" id="45256at2759"/>
<protein>
    <recommendedName>
        <fullName evidence="6">Initiator tRNA phosphoribosyl transferase</fullName>
    </recommendedName>
</protein>
<dbReference type="PANTHER" id="PTHR31811">
    <property type="entry name" value="TRNA A64-2'-O-RIBOSYLPHOSPHATE TRANSFERASE"/>
    <property type="match status" value="1"/>
</dbReference>
<dbReference type="Proteomes" id="UP000054538">
    <property type="component" value="Unassembled WGS sequence"/>
</dbReference>
<dbReference type="PANTHER" id="PTHR31811:SF0">
    <property type="entry name" value="TRNA A64-2'-O-RIBOSYLPHOSPHATE TRANSFERASE"/>
    <property type="match status" value="1"/>
</dbReference>
<evidence type="ECO:0000256" key="1">
    <source>
        <dbReference type="SAM" id="MobiDB-lite"/>
    </source>
</evidence>
<gene>
    <name evidence="4" type="ORF">PAXRUDRAFT_821235</name>
</gene>
<dbReference type="PIRSF" id="PIRSF007747">
    <property type="entry name" value="Ribosyl_Ptfrase"/>
    <property type="match status" value="1"/>
</dbReference>
<dbReference type="EMBL" id="KN824825">
    <property type="protein sequence ID" value="KIL00894.1"/>
    <property type="molecule type" value="Genomic_DNA"/>
</dbReference>
<evidence type="ECO:0000259" key="3">
    <source>
        <dbReference type="Pfam" id="PF17184"/>
    </source>
</evidence>
<dbReference type="GO" id="GO:0019988">
    <property type="term" value="P:charged-tRNA amino acid modification"/>
    <property type="evidence" value="ECO:0007669"/>
    <property type="project" value="InterPro"/>
</dbReference>